<proteinExistence type="predicted"/>
<protein>
    <submittedName>
        <fullName evidence="1">Uncharacterized protein</fullName>
    </submittedName>
</protein>
<dbReference type="Proteomes" id="UP000318709">
    <property type="component" value="Chromosome"/>
</dbReference>
<organism evidence="1 2">
    <name type="scientific">Formicincola oecophyllae</name>
    <dbReference type="NCBI Taxonomy" id="2558361"/>
    <lineage>
        <taxon>Bacteria</taxon>
        <taxon>Pseudomonadati</taxon>
        <taxon>Pseudomonadota</taxon>
        <taxon>Alphaproteobacteria</taxon>
        <taxon>Acetobacterales</taxon>
        <taxon>Acetobacteraceae</taxon>
        <taxon>Formicincola</taxon>
    </lineage>
</organism>
<gene>
    <name evidence="1" type="ORF">E3E12_07665</name>
</gene>
<evidence type="ECO:0000313" key="2">
    <source>
        <dbReference type="Proteomes" id="UP000318709"/>
    </source>
</evidence>
<accession>A0A4Y6U9D0</accession>
<dbReference type="RefSeq" id="WP_141443777.1">
    <property type="nucleotide sequence ID" value="NZ_CP038231.1"/>
</dbReference>
<reference evidence="1 2" key="1">
    <citation type="submission" date="2019-03" db="EMBL/GenBank/DDBJ databases">
        <title>The complete genome sequence of Swingsia_sp. F3b2 LMG30590(T).</title>
        <authorList>
            <person name="Chua K.-O."/>
            <person name="Chan K.-G."/>
            <person name="See-Too W.-S."/>
        </authorList>
    </citation>
    <scope>NUCLEOTIDE SEQUENCE [LARGE SCALE GENOMIC DNA]</scope>
    <source>
        <strain evidence="1 2">F3b2</strain>
    </source>
</reference>
<dbReference type="EMBL" id="CP038231">
    <property type="protein sequence ID" value="QDH14073.1"/>
    <property type="molecule type" value="Genomic_DNA"/>
</dbReference>
<evidence type="ECO:0000313" key="1">
    <source>
        <dbReference type="EMBL" id="QDH14073.1"/>
    </source>
</evidence>
<dbReference type="KEGG" id="swf:E3E12_07665"/>
<keyword evidence="2" id="KW-1185">Reference proteome</keyword>
<dbReference type="AlphaFoldDB" id="A0A4Y6U9D0"/>
<name>A0A4Y6U9D0_9PROT</name>
<sequence>MSQEAPTPTEPSLPGAASVGEGVYAYALKGDISSLQWPPEGPGTNRGFAREELVLARHILGLLVRQVKARQPVTYSALARELGWSPSVSATAALQPGGDTPLNDPAAPRFLGLPLNALGVALEGPRTPSGTIILPPLEVMVVESSPLPEGQVPGLGFYRFWRGPVDWGQMAPAAKAHATKALQEQVYACPLWGEVERILTTRNPQVLG</sequence>